<dbReference type="InterPro" id="IPR011006">
    <property type="entry name" value="CheY-like_superfamily"/>
</dbReference>
<evidence type="ECO:0000313" key="7">
    <source>
        <dbReference type="Proteomes" id="UP000055611"/>
    </source>
</evidence>
<dbReference type="PANTHER" id="PTHR45339">
    <property type="entry name" value="HYBRID SIGNAL TRANSDUCTION HISTIDINE KINASE J"/>
    <property type="match status" value="1"/>
</dbReference>
<evidence type="ECO:0000256" key="1">
    <source>
        <dbReference type="ARBA" id="ARBA00022553"/>
    </source>
</evidence>
<dbReference type="GO" id="GO:0000160">
    <property type="term" value="P:phosphorelay signal transduction system"/>
    <property type="evidence" value="ECO:0007669"/>
    <property type="project" value="UniProtKB-KW"/>
</dbReference>
<dbReference type="KEGG" id="dej:AWY79_08645"/>
<dbReference type="SUPFAM" id="SSF52172">
    <property type="entry name" value="CheY-like"/>
    <property type="match status" value="1"/>
</dbReference>
<dbReference type="Proteomes" id="UP000055611">
    <property type="component" value="Chromosome"/>
</dbReference>
<evidence type="ECO:0000259" key="4">
    <source>
        <dbReference type="PROSITE" id="PS50110"/>
    </source>
</evidence>
<dbReference type="PANTHER" id="PTHR45339:SF1">
    <property type="entry name" value="HYBRID SIGNAL TRANSDUCTION HISTIDINE KINASE J"/>
    <property type="match status" value="1"/>
</dbReference>
<dbReference type="Gene3D" id="3.40.50.2300">
    <property type="match status" value="1"/>
</dbReference>
<keyword evidence="2" id="KW-0902">Two-component regulatory system</keyword>
<evidence type="ECO:0000313" key="5">
    <source>
        <dbReference type="EMBL" id="AMK11179.1"/>
    </source>
</evidence>
<dbReference type="RefSeq" id="WP_066802539.1">
    <property type="nucleotide sequence ID" value="NZ_CP014206.1"/>
</dbReference>
<dbReference type="PROSITE" id="PS50110">
    <property type="entry name" value="RESPONSE_REGULATORY"/>
    <property type="match status" value="1"/>
</dbReference>
<proteinExistence type="predicted"/>
<dbReference type="SMART" id="SM00448">
    <property type="entry name" value="REC"/>
    <property type="match status" value="1"/>
</dbReference>
<reference evidence="5 7" key="1">
    <citation type="journal article" date="2016" name="Front. Microbiol.">
        <title>Genome Sequence of the Piezophilic, Mesophilic Sulfate-Reducing Bacterium Desulfovibrio indicus J2T.</title>
        <authorList>
            <person name="Cao J."/>
            <person name="Maignien L."/>
            <person name="Shao Z."/>
            <person name="Alain K."/>
            <person name="Jebbar M."/>
        </authorList>
    </citation>
    <scope>NUCLEOTIDE SEQUENCE [LARGE SCALE GENOMIC DNA]</scope>
    <source>
        <strain evidence="5 7">J2</strain>
    </source>
</reference>
<evidence type="ECO:0000313" key="6">
    <source>
        <dbReference type="EMBL" id="TDT92199.1"/>
    </source>
</evidence>
<keyword evidence="7" id="KW-1185">Reference proteome</keyword>
<evidence type="ECO:0000256" key="3">
    <source>
        <dbReference type="PROSITE-ProRule" id="PRU00169"/>
    </source>
</evidence>
<dbReference type="Pfam" id="PF00072">
    <property type="entry name" value="Response_reg"/>
    <property type="match status" value="1"/>
</dbReference>
<organism evidence="6 8">
    <name type="scientific">Pseudodesulfovibrio indicus</name>
    <dbReference type="NCBI Taxonomy" id="1716143"/>
    <lineage>
        <taxon>Bacteria</taxon>
        <taxon>Pseudomonadati</taxon>
        <taxon>Thermodesulfobacteriota</taxon>
        <taxon>Desulfovibrionia</taxon>
        <taxon>Desulfovibrionales</taxon>
        <taxon>Desulfovibrionaceae</taxon>
    </lineage>
</organism>
<dbReference type="Proteomes" id="UP000295506">
    <property type="component" value="Unassembled WGS sequence"/>
</dbReference>
<evidence type="ECO:0000256" key="2">
    <source>
        <dbReference type="ARBA" id="ARBA00023012"/>
    </source>
</evidence>
<name>A0A126QMY4_9BACT</name>
<evidence type="ECO:0000313" key="8">
    <source>
        <dbReference type="Proteomes" id="UP000295506"/>
    </source>
</evidence>
<sequence length="141" mass="15305">MKKSEQAGKTNAGPLDILIAEDSESNQVLLSLYFGNTDSNLVFAANGEEAVKRFKGGSFDLVLMDIFMPVMDGLAATAAIREFERDQGLAPTPIVAVSANAFAEDRKRSLEVGCTDFLAKPIRKGPLLDFIARIVEEKIKP</sequence>
<dbReference type="InterPro" id="IPR001789">
    <property type="entry name" value="Sig_transdc_resp-reg_receiver"/>
</dbReference>
<keyword evidence="1 3" id="KW-0597">Phosphoprotein</keyword>
<dbReference type="AlphaFoldDB" id="A0A126QMY4"/>
<dbReference type="EMBL" id="SOBK01000001">
    <property type="protein sequence ID" value="TDT92199.1"/>
    <property type="molecule type" value="Genomic_DNA"/>
</dbReference>
<feature type="modified residue" description="4-aspartylphosphate" evidence="3">
    <location>
        <position position="65"/>
    </location>
</feature>
<protein>
    <submittedName>
        <fullName evidence="6">Response regulator receiver domain-containing protein</fullName>
    </submittedName>
    <submittedName>
        <fullName evidence="5">Response regulator receiver protein</fullName>
    </submittedName>
</protein>
<dbReference type="EMBL" id="CP014206">
    <property type="protein sequence ID" value="AMK11179.1"/>
    <property type="molecule type" value="Genomic_DNA"/>
</dbReference>
<dbReference type="OrthoDB" id="9816343at2"/>
<dbReference type="CDD" id="cd17546">
    <property type="entry name" value="REC_hyHK_CKI1_RcsC-like"/>
    <property type="match status" value="1"/>
</dbReference>
<gene>
    <name evidence="5" type="ORF">AWY79_08645</name>
    <name evidence="6" type="ORF">EDC59_101604</name>
</gene>
<accession>A0A126QMY4</accession>
<feature type="domain" description="Response regulatory" evidence="4">
    <location>
        <begin position="16"/>
        <end position="135"/>
    </location>
</feature>
<reference evidence="6 8" key="2">
    <citation type="submission" date="2019-03" db="EMBL/GenBank/DDBJ databases">
        <title>Genomic Encyclopedia of Type Strains, Phase IV (KMG-IV): sequencing the most valuable type-strain genomes for metagenomic binning, comparative biology and taxonomic classification.</title>
        <authorList>
            <person name="Goeker M."/>
        </authorList>
    </citation>
    <scope>NUCLEOTIDE SEQUENCE [LARGE SCALE GENOMIC DNA]</scope>
    <source>
        <strain evidence="6 8">DSM 101483</strain>
    </source>
</reference>